<keyword evidence="3" id="KW-0285">Flavoprotein</keyword>
<dbReference type="SUPFAM" id="SSF51905">
    <property type="entry name" value="FAD/NAD(P)-binding domain"/>
    <property type="match status" value="1"/>
</dbReference>
<dbReference type="Gene3D" id="3.30.9.10">
    <property type="entry name" value="D-Amino Acid Oxidase, subunit A, domain 2"/>
    <property type="match status" value="1"/>
</dbReference>
<dbReference type="Pfam" id="PF01266">
    <property type="entry name" value="DAO"/>
    <property type="match status" value="1"/>
</dbReference>
<proteinExistence type="inferred from homology"/>
<dbReference type="InterPro" id="IPR031656">
    <property type="entry name" value="DAO_C"/>
</dbReference>
<evidence type="ECO:0000256" key="2">
    <source>
        <dbReference type="ARBA" id="ARBA00007330"/>
    </source>
</evidence>
<dbReference type="SUPFAM" id="SSF54373">
    <property type="entry name" value="FAD-linked reductases, C-terminal domain"/>
    <property type="match status" value="1"/>
</dbReference>
<dbReference type="Pfam" id="PF16901">
    <property type="entry name" value="DAO_C"/>
    <property type="match status" value="1"/>
</dbReference>
<dbReference type="AlphaFoldDB" id="F0S8G6"/>
<dbReference type="Proteomes" id="UP000000310">
    <property type="component" value="Chromosome"/>
</dbReference>
<dbReference type="InterPro" id="IPR000447">
    <property type="entry name" value="G3P_DH_FAD-dep"/>
</dbReference>
<keyword evidence="5" id="KW-0274">FAD</keyword>
<evidence type="ECO:0000259" key="7">
    <source>
        <dbReference type="Pfam" id="PF01266"/>
    </source>
</evidence>
<sequence length="524" mass="58077">MKLKTREEQLSNLQENIIWDIVIIGGGATGLGCAVDSASRGFKTLLLEQYDFAKGTSSRSTKLVHGGVRYLAQGDVSLVREALKERGLLFQNAPHLVNKQSFVIPCFGLFSKIKYLVGLKLYDWLSGKYSFGSSIYLNKNKVLDRLKGISEKHVSGGIEYYDGQFDDARLAINLAQTAIDHGATVLNYAKVTSLSKGNNSKLNGLTFIDAENQKEYNIQTKSIINATGVFVDDILNMDTPGRNHLVRPSQGVHLVLDRSFMKGDSALMIPETSDGRVLFAVPWHEHLVVGTTDTPLDSHSLEPVALQKEINFILETAGAYLEKRPTESDVLSVFAGLRPLAAPDKSTNKTKEISRSHKLIVSPSGLVTITGGKWTTYRKMAEDTINETIKVCGLEEKSCATEQLKIHGYKAQKEGSYLDIYGSDALSIKNIIIQQPEFGNKLIDSFPYTAAEVIWFVRNEMARSIEDVLARRLRLLFLDAKAAVEIAPKVAQLMASEMGYGKEWETQQVNNFNAIASNYILKKK</sequence>
<dbReference type="HOGENOM" id="CLU_015740_4_1_10"/>
<dbReference type="eggNOG" id="COG0578">
    <property type="taxonomic scope" value="Bacteria"/>
</dbReference>
<evidence type="ECO:0000256" key="5">
    <source>
        <dbReference type="ARBA" id="ARBA00022827"/>
    </source>
</evidence>
<keyword evidence="4" id="KW-0319">Glycerol metabolism</keyword>
<dbReference type="InterPro" id="IPR038299">
    <property type="entry name" value="DAO_C_sf"/>
</dbReference>
<dbReference type="KEGG" id="psn:Pedsa_2891"/>
<dbReference type="EMBL" id="CP002545">
    <property type="protein sequence ID" value="ADY53430.1"/>
    <property type="molecule type" value="Genomic_DNA"/>
</dbReference>
<comment type="cofactor">
    <cofactor evidence="1">
        <name>FAD</name>
        <dbReference type="ChEBI" id="CHEBI:57692"/>
    </cofactor>
</comment>
<comment type="similarity">
    <text evidence="2">Belongs to the FAD-dependent glycerol-3-phosphate dehydrogenase family.</text>
</comment>
<evidence type="ECO:0000313" key="10">
    <source>
        <dbReference type="Proteomes" id="UP000000310"/>
    </source>
</evidence>
<dbReference type="EC" id="1.1.5.3" evidence="9"/>
<evidence type="ECO:0000256" key="1">
    <source>
        <dbReference type="ARBA" id="ARBA00001974"/>
    </source>
</evidence>
<dbReference type="PANTHER" id="PTHR11985:SF35">
    <property type="entry name" value="ANAEROBIC GLYCEROL-3-PHOSPHATE DEHYDROGENASE SUBUNIT A"/>
    <property type="match status" value="1"/>
</dbReference>
<evidence type="ECO:0000256" key="3">
    <source>
        <dbReference type="ARBA" id="ARBA00022630"/>
    </source>
</evidence>
<accession>F0S8G6</accession>
<dbReference type="PROSITE" id="PS00978">
    <property type="entry name" value="FAD_G3PDH_2"/>
    <property type="match status" value="1"/>
</dbReference>
<dbReference type="PANTHER" id="PTHR11985">
    <property type="entry name" value="GLYCEROL-3-PHOSPHATE DEHYDROGENASE"/>
    <property type="match status" value="1"/>
</dbReference>
<dbReference type="Gene3D" id="3.50.50.60">
    <property type="entry name" value="FAD/NAD(P)-binding domain"/>
    <property type="match status" value="1"/>
</dbReference>
<dbReference type="PRINTS" id="PR01001">
    <property type="entry name" value="FADG3PDH"/>
</dbReference>
<dbReference type="STRING" id="762903.Pedsa_2891"/>
<reference evidence="10" key="2">
    <citation type="submission" date="2011-02" db="EMBL/GenBank/DDBJ databases">
        <title>The complete genome of Pedobacter saltans DSM 12145.</title>
        <authorList>
            <consortium name="US DOE Joint Genome Institute (JGI-PGF)"/>
            <person name="Lucas S."/>
            <person name="Copeland A."/>
            <person name="Lapidus A."/>
            <person name="Bruce D."/>
            <person name="Goodwin L."/>
            <person name="Pitluck S."/>
            <person name="Kyrpides N."/>
            <person name="Mavromatis K."/>
            <person name="Pagani I."/>
            <person name="Ivanova N."/>
            <person name="Ovchinnikova G."/>
            <person name="Lu M."/>
            <person name="Detter J.C."/>
            <person name="Han C."/>
            <person name="Land M."/>
            <person name="Hauser L."/>
            <person name="Markowitz V."/>
            <person name="Cheng J.-F."/>
            <person name="Hugenholtz P."/>
            <person name="Woyke T."/>
            <person name="Wu D."/>
            <person name="Tindall B."/>
            <person name="Pomrenke H.G."/>
            <person name="Brambilla E."/>
            <person name="Klenk H.-P."/>
            <person name="Eisen J.A."/>
        </authorList>
    </citation>
    <scope>NUCLEOTIDE SEQUENCE [LARGE SCALE GENOMIC DNA]</scope>
    <source>
        <strain evidence="10">ATCC 51119 / DSM 12145 / JCM 21818 / LMG 10337 / NBRC 100064 / NCIMB 13643</strain>
    </source>
</reference>
<evidence type="ECO:0000259" key="8">
    <source>
        <dbReference type="Pfam" id="PF16901"/>
    </source>
</evidence>
<protein>
    <submittedName>
        <fullName evidence="9">Glycerol-3-phosphate dehydrogenase</fullName>
        <ecNumber evidence="9">1.1.5.3</ecNumber>
    </submittedName>
</protein>
<keyword evidence="6 9" id="KW-0560">Oxidoreductase</keyword>
<dbReference type="Gene3D" id="1.10.8.870">
    <property type="entry name" value="Alpha-glycerophosphate oxidase, cap domain"/>
    <property type="match status" value="1"/>
</dbReference>
<dbReference type="GO" id="GO:0006071">
    <property type="term" value="P:glycerol metabolic process"/>
    <property type="evidence" value="ECO:0007669"/>
    <property type="project" value="UniProtKB-KW"/>
</dbReference>
<evidence type="ECO:0000256" key="4">
    <source>
        <dbReference type="ARBA" id="ARBA00022798"/>
    </source>
</evidence>
<gene>
    <name evidence="9" type="ordered locus">Pedsa_2891</name>
</gene>
<keyword evidence="10" id="KW-1185">Reference proteome</keyword>
<dbReference type="OrthoDB" id="9766796at2"/>
<organism evidence="9 10">
    <name type="scientific">Pseudopedobacter saltans (strain ATCC 51119 / DSM 12145 / JCM 21818 / CCUG 39354 / LMG 10337 / NBRC 100064 / NCIMB 13643)</name>
    <name type="common">Pedobacter saltans</name>
    <dbReference type="NCBI Taxonomy" id="762903"/>
    <lineage>
        <taxon>Bacteria</taxon>
        <taxon>Pseudomonadati</taxon>
        <taxon>Bacteroidota</taxon>
        <taxon>Sphingobacteriia</taxon>
        <taxon>Sphingobacteriales</taxon>
        <taxon>Sphingobacteriaceae</taxon>
        <taxon>Pseudopedobacter</taxon>
    </lineage>
</organism>
<evidence type="ECO:0000256" key="6">
    <source>
        <dbReference type="ARBA" id="ARBA00023002"/>
    </source>
</evidence>
<feature type="domain" description="Alpha-glycerophosphate oxidase C-terminal" evidence="8">
    <location>
        <begin position="389"/>
        <end position="502"/>
    </location>
</feature>
<dbReference type="RefSeq" id="WP_013633915.1">
    <property type="nucleotide sequence ID" value="NC_015177.1"/>
</dbReference>
<dbReference type="GO" id="GO:0046168">
    <property type="term" value="P:glycerol-3-phosphate catabolic process"/>
    <property type="evidence" value="ECO:0007669"/>
    <property type="project" value="TreeGrafter"/>
</dbReference>
<reference evidence="9 10" key="1">
    <citation type="journal article" date="2011" name="Stand. Genomic Sci.">
        <title>Complete genome sequence of the gliding, heparinolytic Pedobacter saltans type strain (113).</title>
        <authorList>
            <person name="Liolios K."/>
            <person name="Sikorski J."/>
            <person name="Lu M."/>
            <person name="Nolan M."/>
            <person name="Lapidus A."/>
            <person name="Lucas S."/>
            <person name="Hammon N."/>
            <person name="Deshpande S."/>
            <person name="Cheng J.F."/>
            <person name="Tapia R."/>
            <person name="Han C."/>
            <person name="Goodwin L."/>
            <person name="Pitluck S."/>
            <person name="Huntemann M."/>
            <person name="Ivanova N."/>
            <person name="Pagani I."/>
            <person name="Mavromatis K."/>
            <person name="Ovchinikova G."/>
            <person name="Pati A."/>
            <person name="Chen A."/>
            <person name="Palaniappan K."/>
            <person name="Land M."/>
            <person name="Hauser L."/>
            <person name="Brambilla E.M."/>
            <person name="Kotsyurbenko O."/>
            <person name="Rohde M."/>
            <person name="Tindall B.J."/>
            <person name="Abt B."/>
            <person name="Goker M."/>
            <person name="Detter J.C."/>
            <person name="Woyke T."/>
            <person name="Bristow J."/>
            <person name="Eisen J.A."/>
            <person name="Markowitz V."/>
            <person name="Hugenholtz P."/>
            <person name="Klenk H.P."/>
            <person name="Kyrpides N.C."/>
        </authorList>
    </citation>
    <scope>NUCLEOTIDE SEQUENCE [LARGE SCALE GENOMIC DNA]</scope>
    <source>
        <strain evidence="10">ATCC 51119 / DSM 12145 / JCM 21818 / LMG 10337 / NBRC 100064 / NCIMB 13643</strain>
    </source>
</reference>
<dbReference type="InterPro" id="IPR036188">
    <property type="entry name" value="FAD/NAD-bd_sf"/>
</dbReference>
<dbReference type="GO" id="GO:0004368">
    <property type="term" value="F:glycerol-3-phosphate dehydrogenase (quinone) activity"/>
    <property type="evidence" value="ECO:0007669"/>
    <property type="project" value="UniProtKB-EC"/>
</dbReference>
<name>F0S8G6_PSESL</name>
<feature type="domain" description="FAD dependent oxidoreductase" evidence="7">
    <location>
        <begin position="20"/>
        <end position="375"/>
    </location>
</feature>
<evidence type="ECO:0000313" key="9">
    <source>
        <dbReference type="EMBL" id="ADY53430.1"/>
    </source>
</evidence>
<dbReference type="PROSITE" id="PS51257">
    <property type="entry name" value="PROKAR_LIPOPROTEIN"/>
    <property type="match status" value="1"/>
</dbReference>
<dbReference type="InterPro" id="IPR006076">
    <property type="entry name" value="FAD-dep_OxRdtase"/>
</dbReference>